<feature type="transmembrane region" description="Helical" evidence="5">
    <location>
        <begin position="206"/>
        <end position="224"/>
    </location>
</feature>
<dbReference type="EMBL" id="JBHTAR010000011">
    <property type="protein sequence ID" value="MFC7201143.1"/>
    <property type="molecule type" value="Genomic_DNA"/>
</dbReference>
<comment type="caution">
    <text evidence="7">The sequence shown here is derived from an EMBL/GenBank/DDBJ whole genome shotgun (WGS) entry which is preliminary data.</text>
</comment>
<feature type="transmembrane region" description="Helical" evidence="5">
    <location>
        <begin position="279"/>
        <end position="297"/>
    </location>
</feature>
<dbReference type="InterPro" id="IPR002033">
    <property type="entry name" value="TatC"/>
</dbReference>
<dbReference type="AlphaFoldDB" id="A0ABD5Z7W6"/>
<dbReference type="GO" id="GO:0043953">
    <property type="term" value="P:protein transport by the Tat complex"/>
    <property type="evidence" value="ECO:0007669"/>
    <property type="project" value="UniProtKB-UniRule"/>
</dbReference>
<evidence type="ECO:0000256" key="1">
    <source>
        <dbReference type="ARBA" id="ARBA00004141"/>
    </source>
</evidence>
<dbReference type="GO" id="GO:0033281">
    <property type="term" value="C:TAT protein transport complex"/>
    <property type="evidence" value="ECO:0007669"/>
    <property type="project" value="UniProtKB-UniRule"/>
</dbReference>
<evidence type="ECO:0000256" key="4">
    <source>
        <dbReference type="ARBA" id="ARBA00023136"/>
    </source>
</evidence>
<feature type="transmembrane region" description="Helical" evidence="5">
    <location>
        <begin position="317"/>
        <end position="342"/>
    </location>
</feature>
<dbReference type="PRINTS" id="PR01840">
    <property type="entry name" value="TATCFAMILY"/>
</dbReference>
<feature type="transmembrane region" description="Helical" evidence="5">
    <location>
        <begin position="236"/>
        <end position="258"/>
    </location>
</feature>
<evidence type="ECO:0000313" key="8">
    <source>
        <dbReference type="Proteomes" id="UP001596447"/>
    </source>
</evidence>
<dbReference type="Proteomes" id="UP001596447">
    <property type="component" value="Unassembled WGS sequence"/>
</dbReference>
<feature type="compositionally biased region" description="Low complexity" evidence="6">
    <location>
        <begin position="423"/>
        <end position="433"/>
    </location>
</feature>
<feature type="transmembrane region" description="Helical" evidence="5">
    <location>
        <begin position="168"/>
        <end position="186"/>
    </location>
</feature>
<accession>A0ABD5Z7W6</accession>
<comment type="similarity">
    <text evidence="5">Belongs to the TatC family.</text>
</comment>
<feature type="transmembrane region" description="Helical" evidence="5">
    <location>
        <begin position="587"/>
        <end position="610"/>
    </location>
</feature>
<proteinExistence type="inferred from homology"/>
<comment type="subcellular location">
    <subcellularLocation>
        <location evidence="5">Cell membrane</location>
        <topology evidence="5">Multi-pass membrane protein</topology>
    </subcellularLocation>
    <subcellularLocation>
        <location evidence="1">Membrane</location>
        <topology evidence="1">Multi-pass membrane protein</topology>
    </subcellularLocation>
</comment>
<keyword evidence="5" id="KW-0813">Transport</keyword>
<keyword evidence="3 5" id="KW-1133">Transmembrane helix</keyword>
<evidence type="ECO:0000256" key="2">
    <source>
        <dbReference type="ARBA" id="ARBA00022692"/>
    </source>
</evidence>
<keyword evidence="4 5" id="KW-0472">Membrane</keyword>
<comment type="caution">
    <text evidence="5">Lacks conserved residue(s) required for the propagation of feature annotation.</text>
</comment>
<feature type="transmembrane region" description="Helical" evidence="5">
    <location>
        <begin position="675"/>
        <end position="691"/>
    </location>
</feature>
<comment type="function">
    <text evidence="5">Part of the twin-arginine translocation (Tat) system that transports large folded proteins containing a characteristic twin-arginine motif in their signal peptide across membranes.</text>
</comment>
<feature type="transmembrane region" description="Helical" evidence="5">
    <location>
        <begin position="492"/>
        <end position="511"/>
    </location>
</feature>
<dbReference type="HAMAP" id="MF_00902">
    <property type="entry name" value="TatC"/>
    <property type="match status" value="1"/>
</dbReference>
<dbReference type="RefSeq" id="WP_279527901.1">
    <property type="nucleotide sequence ID" value="NZ_CP122312.1"/>
</dbReference>
<name>A0ABD5Z7W6_9EURY</name>
<feature type="transmembrane region" description="Helical" evidence="5">
    <location>
        <begin position="554"/>
        <end position="575"/>
    </location>
</feature>
<keyword evidence="5" id="KW-0653">Protein transport</keyword>
<keyword evidence="5" id="KW-0811">Translocation</keyword>
<evidence type="ECO:0000256" key="3">
    <source>
        <dbReference type="ARBA" id="ARBA00022989"/>
    </source>
</evidence>
<dbReference type="GO" id="GO:0008320">
    <property type="term" value="F:protein transmembrane transporter activity"/>
    <property type="evidence" value="ECO:0007669"/>
    <property type="project" value="UniProtKB-UniRule"/>
</dbReference>
<comment type="subunit">
    <text evidence="5">Forms a complex with TatA.</text>
</comment>
<feature type="transmembrane region" description="Helical" evidence="5">
    <location>
        <begin position="123"/>
        <end position="148"/>
    </location>
</feature>
<feature type="transmembrane region" description="Helical" evidence="5">
    <location>
        <begin position="636"/>
        <end position="663"/>
    </location>
</feature>
<reference evidence="7 8" key="1">
    <citation type="journal article" date="2019" name="Int. J. Syst. Evol. Microbiol.">
        <title>The Global Catalogue of Microorganisms (GCM) 10K type strain sequencing project: providing services to taxonomists for standard genome sequencing and annotation.</title>
        <authorList>
            <consortium name="The Broad Institute Genomics Platform"/>
            <consortium name="The Broad Institute Genome Sequencing Center for Infectious Disease"/>
            <person name="Wu L."/>
            <person name="Ma J."/>
        </authorList>
    </citation>
    <scope>NUCLEOTIDE SEQUENCE [LARGE SCALE GENOMIC DNA]</scope>
    <source>
        <strain evidence="7 8">XZGYJ-43</strain>
    </source>
</reference>
<dbReference type="Pfam" id="PF00902">
    <property type="entry name" value="TatC"/>
    <property type="match status" value="2"/>
</dbReference>
<feature type="transmembrane region" description="Helical" evidence="5">
    <location>
        <begin position="80"/>
        <end position="102"/>
    </location>
</feature>
<protein>
    <recommendedName>
        <fullName evidence="5">Sec-independent protein translocase protein TatC</fullName>
    </recommendedName>
</protein>
<evidence type="ECO:0000313" key="7">
    <source>
        <dbReference type="EMBL" id="MFC7201143.1"/>
    </source>
</evidence>
<organism evidence="7 8">
    <name type="scientific">Halospeciosus flavus</name>
    <dbReference type="NCBI Taxonomy" id="3032283"/>
    <lineage>
        <taxon>Archaea</taxon>
        <taxon>Methanobacteriati</taxon>
        <taxon>Methanobacteriota</taxon>
        <taxon>Stenosarchaea group</taxon>
        <taxon>Halobacteria</taxon>
        <taxon>Halobacteriales</taxon>
        <taxon>Halobacteriaceae</taxon>
        <taxon>Halospeciosus</taxon>
    </lineage>
</organism>
<keyword evidence="8" id="KW-1185">Reference proteome</keyword>
<sequence length="735" mass="79024">MSGSSGMIDEDTARAVNTGRETIGVMLRTAQQRLQVVFIAFVVGLFAGIVAMRSYVWNRLKSDLLAHDVPIIFQTPFDVILLQVKIGLGVGIVFAIPVLLYYAREPLERRGILPDIRVSRWKIAGVGLAAAVLFVAGIYYAYVFFFPMLFDFLVKNARNAALAPKYGIVHWTQFVFILSLAFGVAAQMPLIMGSLTFGGIVTYRTWVAYWKHAVLAIIVLASVINGSPDPFSMALVAGPMIALYGIGLIVARFVGALRGELTHAKTERVPLSTALVDKWNLLLAGALVGGVAGYSVAKYDVPYLPPVETLLGVGQQTAATYLGVAGGVLFFLVGVVLVALFAREEAVTDDFYGGKAPKPENLNLEMLDADGVRAAPDERFDAMDEQEALSLAHDAMEEGHDEKAQAILDRFDEAQERAEEAEAAGGAAAAGEAAEGEGESEEAAGGGSIGDVVTNRTAGAVDAFTEGETTEEDIGGYFYDIVDVVSALRSRAVVLVGTFMAVMTVVFAFLYRGGLGMLKQDFLSKLPPQVVEGGIPFEVITLHPVEALVFEVKISAIAGAIAILPMVLFYAWPTLEEKGVVTADRSVTFLWGGSLFAGLIIGSALGYLYVAPTIISYLVYDAIQANMIISYRISNFLWLVFLTTAGIGLFADIPITMCLFHYAGIVDYRTMRERWRVTVLGAFAVGALVTPESMYTMLIVAIPMATFYLIGLGVLWVATLGGRRGGGGSRRERPA</sequence>
<keyword evidence="5" id="KW-1003">Cell membrane</keyword>
<evidence type="ECO:0000256" key="6">
    <source>
        <dbReference type="SAM" id="MobiDB-lite"/>
    </source>
</evidence>
<dbReference type="PANTHER" id="PTHR30371">
    <property type="entry name" value="SEC-INDEPENDENT PROTEIN TRANSLOCASE PROTEIN TATC"/>
    <property type="match status" value="1"/>
</dbReference>
<keyword evidence="2 5" id="KW-0812">Transmembrane</keyword>
<evidence type="ECO:0000256" key="5">
    <source>
        <dbReference type="HAMAP-Rule" id="MF_00902"/>
    </source>
</evidence>
<gene>
    <name evidence="5" type="primary">tatC</name>
    <name evidence="7" type="ORF">ACFQJ9_17305</name>
</gene>
<feature type="transmembrane region" description="Helical" evidence="5">
    <location>
        <begin position="697"/>
        <end position="721"/>
    </location>
</feature>
<dbReference type="PANTHER" id="PTHR30371:SF0">
    <property type="entry name" value="SEC-INDEPENDENT PROTEIN TRANSLOCASE PROTEIN TATC, CHLOROPLASTIC-RELATED"/>
    <property type="match status" value="1"/>
</dbReference>
<feature type="transmembrane region" description="Helical" evidence="5">
    <location>
        <begin position="36"/>
        <end position="56"/>
    </location>
</feature>
<feature type="region of interest" description="Disordered" evidence="6">
    <location>
        <begin position="418"/>
        <end position="451"/>
    </location>
</feature>